<feature type="transmembrane region" description="Helical" evidence="2">
    <location>
        <begin position="240"/>
        <end position="260"/>
    </location>
</feature>
<keyword evidence="2" id="KW-0812">Transmembrane</keyword>
<protein>
    <submittedName>
        <fullName evidence="4">Threonine/homoserine efflux transporter RhtA</fullName>
    </submittedName>
</protein>
<evidence type="ECO:0000256" key="2">
    <source>
        <dbReference type="SAM" id="Phobius"/>
    </source>
</evidence>
<feature type="domain" description="EamA" evidence="3">
    <location>
        <begin position="7"/>
        <end position="138"/>
    </location>
</feature>
<dbReference type="InterPro" id="IPR037185">
    <property type="entry name" value="EmrE-like"/>
</dbReference>
<dbReference type="SUPFAM" id="SSF103481">
    <property type="entry name" value="Multidrug resistance efflux transporter EmrE"/>
    <property type="match status" value="2"/>
</dbReference>
<evidence type="ECO:0000313" key="4">
    <source>
        <dbReference type="EMBL" id="SFL42123.1"/>
    </source>
</evidence>
<dbReference type="STRING" id="1123291.SAMN04490355_100426"/>
<evidence type="ECO:0000256" key="1">
    <source>
        <dbReference type="ARBA" id="ARBA00007362"/>
    </source>
</evidence>
<dbReference type="EMBL" id="FOTS01000004">
    <property type="protein sequence ID" value="SFL42123.1"/>
    <property type="molecule type" value="Genomic_DNA"/>
</dbReference>
<dbReference type="Gene3D" id="1.10.3730.20">
    <property type="match status" value="1"/>
</dbReference>
<feature type="domain" description="EamA" evidence="3">
    <location>
        <begin position="149"/>
        <end position="280"/>
    </location>
</feature>
<feature type="transmembrane region" description="Helical" evidence="2">
    <location>
        <begin position="67"/>
        <end position="84"/>
    </location>
</feature>
<dbReference type="RefSeq" id="WP_090932742.1">
    <property type="nucleotide sequence ID" value="NZ_FOTS01000004.1"/>
</dbReference>
<name>A0A1I4HKA0_9FIRM</name>
<evidence type="ECO:0000259" key="3">
    <source>
        <dbReference type="Pfam" id="PF00892"/>
    </source>
</evidence>
<keyword evidence="5" id="KW-1185">Reference proteome</keyword>
<comment type="similarity">
    <text evidence="1">Belongs to the EamA transporter family.</text>
</comment>
<feature type="transmembrane region" description="Helical" evidence="2">
    <location>
        <begin position="266"/>
        <end position="284"/>
    </location>
</feature>
<dbReference type="InterPro" id="IPR000620">
    <property type="entry name" value="EamA_dom"/>
</dbReference>
<dbReference type="OrthoDB" id="3180815at2"/>
<dbReference type="GO" id="GO:0016020">
    <property type="term" value="C:membrane"/>
    <property type="evidence" value="ECO:0007669"/>
    <property type="project" value="InterPro"/>
</dbReference>
<reference evidence="5" key="1">
    <citation type="submission" date="2016-10" db="EMBL/GenBank/DDBJ databases">
        <authorList>
            <person name="Varghese N."/>
            <person name="Submissions S."/>
        </authorList>
    </citation>
    <scope>NUCLEOTIDE SEQUENCE [LARGE SCALE GENOMIC DNA]</scope>
    <source>
        <strain evidence="5">DSM 13327</strain>
    </source>
</reference>
<dbReference type="Pfam" id="PF00892">
    <property type="entry name" value="EamA"/>
    <property type="match status" value="2"/>
</dbReference>
<feature type="transmembrane region" description="Helical" evidence="2">
    <location>
        <begin position="214"/>
        <end position="233"/>
    </location>
</feature>
<proteinExistence type="inferred from homology"/>
<evidence type="ECO:0000313" key="5">
    <source>
        <dbReference type="Proteomes" id="UP000199520"/>
    </source>
</evidence>
<keyword evidence="2" id="KW-1133">Transmembrane helix</keyword>
<feature type="transmembrane region" description="Helical" evidence="2">
    <location>
        <begin position="180"/>
        <end position="202"/>
    </location>
</feature>
<feature type="transmembrane region" description="Helical" evidence="2">
    <location>
        <begin position="90"/>
        <end position="112"/>
    </location>
</feature>
<gene>
    <name evidence="4" type="ORF">SAMN04490355_100426</name>
</gene>
<organism evidence="4 5">
    <name type="scientific">Pelosinus propionicus DSM 13327</name>
    <dbReference type="NCBI Taxonomy" id="1123291"/>
    <lineage>
        <taxon>Bacteria</taxon>
        <taxon>Bacillati</taxon>
        <taxon>Bacillota</taxon>
        <taxon>Negativicutes</taxon>
        <taxon>Selenomonadales</taxon>
        <taxon>Sporomusaceae</taxon>
        <taxon>Pelosinus</taxon>
    </lineage>
</organism>
<sequence>MMGFWKYSILVFLGGCSYGVVSTFVKLAYKEGFIVSEVTGSQYFCGAVMLWMVAAFVPKRRLSVKQWGILLISGTPMGFTGIFYNQSLGYINASLAIILLLQFIWINLSLRYVFDKIIPSRKNVIAVGIILLGSFLASGILKNGITFSWIGILWGLSAALSFASFIYVSGRSNILVHPIYKSAIMTSGATLVVFASMPPLFLFNGALTKGLINYGIFTGLFGSVIPPILFNIGMPKVRSLGNILSASELPMAVLMSTLVLRETVTYLQWIGVLFILAGIVYPNLEKKRVSSVYSIQDKS</sequence>
<dbReference type="AlphaFoldDB" id="A0A1I4HKA0"/>
<keyword evidence="2" id="KW-0472">Membrane</keyword>
<feature type="transmembrane region" description="Helical" evidence="2">
    <location>
        <begin position="7"/>
        <end position="29"/>
    </location>
</feature>
<feature type="transmembrane region" description="Helical" evidence="2">
    <location>
        <begin position="41"/>
        <end position="58"/>
    </location>
</feature>
<feature type="transmembrane region" description="Helical" evidence="2">
    <location>
        <begin position="124"/>
        <end position="141"/>
    </location>
</feature>
<dbReference type="Proteomes" id="UP000199520">
    <property type="component" value="Unassembled WGS sequence"/>
</dbReference>
<accession>A0A1I4HKA0</accession>
<feature type="transmembrane region" description="Helical" evidence="2">
    <location>
        <begin position="147"/>
        <end position="168"/>
    </location>
</feature>